<dbReference type="AlphaFoldDB" id="A0A6A5UKU3"/>
<feature type="compositionally biased region" description="Low complexity" evidence="1">
    <location>
        <begin position="16"/>
        <end position="25"/>
    </location>
</feature>
<gene>
    <name evidence="2" type="ORF">CC80DRAFT_196222</name>
</gene>
<organism evidence="2 3">
    <name type="scientific">Byssothecium circinans</name>
    <dbReference type="NCBI Taxonomy" id="147558"/>
    <lineage>
        <taxon>Eukaryota</taxon>
        <taxon>Fungi</taxon>
        <taxon>Dikarya</taxon>
        <taxon>Ascomycota</taxon>
        <taxon>Pezizomycotina</taxon>
        <taxon>Dothideomycetes</taxon>
        <taxon>Pleosporomycetidae</taxon>
        <taxon>Pleosporales</taxon>
        <taxon>Massarineae</taxon>
        <taxon>Massarinaceae</taxon>
        <taxon>Byssothecium</taxon>
    </lineage>
</organism>
<accession>A0A6A5UKU3</accession>
<sequence>MGSWSGERLAPHRWLAPGPRSAPAPRSEERQRPLRSEERFARCGVVSRPEIVEVGSGTRSREGLRTPPKSEEMPQQPLPTPPSSPIHVANVPQADWIPPLRRSPRPYGSSNGAASPARSPEVGEPLTQTLSVEQVEDSEPEPASQPILLGMSPVAVEEPDDVAQASDLPIPMLMPEPVLEEVPVPAPISQANEPQPGAPVPIIVPSFIEPQEPARSSTPMPSLSSRKRAHRISVDFYL</sequence>
<dbReference type="Proteomes" id="UP000800035">
    <property type="component" value="Unassembled WGS sequence"/>
</dbReference>
<keyword evidence="3" id="KW-1185">Reference proteome</keyword>
<reference evidence="2" key="1">
    <citation type="journal article" date="2020" name="Stud. Mycol.">
        <title>101 Dothideomycetes genomes: a test case for predicting lifestyles and emergence of pathogens.</title>
        <authorList>
            <person name="Haridas S."/>
            <person name="Albert R."/>
            <person name="Binder M."/>
            <person name="Bloem J."/>
            <person name="Labutti K."/>
            <person name="Salamov A."/>
            <person name="Andreopoulos B."/>
            <person name="Baker S."/>
            <person name="Barry K."/>
            <person name="Bills G."/>
            <person name="Bluhm B."/>
            <person name="Cannon C."/>
            <person name="Castanera R."/>
            <person name="Culley D."/>
            <person name="Daum C."/>
            <person name="Ezra D."/>
            <person name="Gonzalez J."/>
            <person name="Henrissat B."/>
            <person name="Kuo A."/>
            <person name="Liang C."/>
            <person name="Lipzen A."/>
            <person name="Lutzoni F."/>
            <person name="Magnuson J."/>
            <person name="Mondo S."/>
            <person name="Nolan M."/>
            <person name="Ohm R."/>
            <person name="Pangilinan J."/>
            <person name="Park H.-J."/>
            <person name="Ramirez L."/>
            <person name="Alfaro M."/>
            <person name="Sun H."/>
            <person name="Tritt A."/>
            <person name="Yoshinaga Y."/>
            <person name="Zwiers L.-H."/>
            <person name="Turgeon B."/>
            <person name="Goodwin S."/>
            <person name="Spatafora J."/>
            <person name="Crous P."/>
            <person name="Grigoriev I."/>
        </authorList>
    </citation>
    <scope>NUCLEOTIDE SEQUENCE</scope>
    <source>
        <strain evidence="2">CBS 675.92</strain>
    </source>
</reference>
<evidence type="ECO:0000256" key="1">
    <source>
        <dbReference type="SAM" id="MobiDB-lite"/>
    </source>
</evidence>
<name>A0A6A5UKU3_9PLEO</name>
<proteinExistence type="predicted"/>
<feature type="region of interest" description="Disordered" evidence="1">
    <location>
        <begin position="1"/>
        <end position="147"/>
    </location>
</feature>
<evidence type="ECO:0000313" key="2">
    <source>
        <dbReference type="EMBL" id="KAF1961687.1"/>
    </source>
</evidence>
<feature type="compositionally biased region" description="Basic and acidic residues" evidence="1">
    <location>
        <begin position="26"/>
        <end position="41"/>
    </location>
</feature>
<protein>
    <submittedName>
        <fullName evidence="2">Uncharacterized protein</fullName>
    </submittedName>
</protein>
<feature type="compositionally biased region" description="Basic and acidic residues" evidence="1">
    <location>
        <begin position="59"/>
        <end position="72"/>
    </location>
</feature>
<dbReference type="EMBL" id="ML976980">
    <property type="protein sequence ID" value="KAF1961687.1"/>
    <property type="molecule type" value="Genomic_DNA"/>
</dbReference>
<evidence type="ECO:0000313" key="3">
    <source>
        <dbReference type="Proteomes" id="UP000800035"/>
    </source>
</evidence>